<name>A0A6G8R6P8_9CAUD</name>
<dbReference type="GeneID" id="77946933"/>
<accession>A0A6G8R6P8</accession>
<keyword evidence="2" id="KW-1185">Reference proteome</keyword>
<dbReference type="RefSeq" id="YP_010670723.1">
    <property type="nucleotide sequence ID" value="NC_070965.1"/>
</dbReference>
<dbReference type="Proteomes" id="UP000501900">
    <property type="component" value="Genome"/>
</dbReference>
<organism evidence="1 2">
    <name type="scientific">Synechococcus phage S-H34</name>
    <dbReference type="NCBI Taxonomy" id="2718942"/>
    <lineage>
        <taxon>Viruses</taxon>
        <taxon>Duplodnaviria</taxon>
        <taxon>Heunggongvirae</taxon>
        <taxon>Uroviricota</taxon>
        <taxon>Caudoviricetes</taxon>
        <taxon>Pantevenvirales</taxon>
        <taxon>Kyanoviridae</taxon>
        <taxon>Makaravirus</taxon>
        <taxon>Makaravirus thirtyfour</taxon>
    </lineage>
</organism>
<evidence type="ECO:0000313" key="1">
    <source>
        <dbReference type="EMBL" id="QIN97055.1"/>
    </source>
</evidence>
<evidence type="ECO:0000313" key="2">
    <source>
        <dbReference type="Proteomes" id="UP000501900"/>
    </source>
</evidence>
<dbReference type="KEGG" id="vg:77946933"/>
<sequence length="46" mass="5790">MKNYTVDERNKRIIIERRLRPLIHHSKFVERLRKDYPDYTIVHPNK</sequence>
<proteinExistence type="predicted"/>
<reference evidence="1 2" key="1">
    <citation type="submission" date="2020-03" db="EMBL/GenBank/DDBJ databases">
        <title>The Isolation and Genome Sequence of a Novel Cyanophage S-H34 from the Huanghai Sea, China.</title>
        <authorList>
            <person name="Jiang T."/>
        </authorList>
    </citation>
    <scope>NUCLEOTIDE SEQUENCE [LARGE SCALE GENOMIC DNA]</scope>
</reference>
<protein>
    <submittedName>
        <fullName evidence="1">Uncharacterized protein</fullName>
    </submittedName>
</protein>
<dbReference type="EMBL" id="MT162467">
    <property type="protein sequence ID" value="QIN97055.1"/>
    <property type="molecule type" value="Genomic_DNA"/>
</dbReference>